<reference evidence="5 6" key="1">
    <citation type="submission" date="2024-01" db="EMBL/GenBank/DDBJ databases">
        <title>The genome of the rayed Mediterranean limpet Patella caerulea (Linnaeus, 1758).</title>
        <authorList>
            <person name="Anh-Thu Weber A."/>
            <person name="Halstead-Nussloch G."/>
        </authorList>
    </citation>
    <scope>NUCLEOTIDE SEQUENCE [LARGE SCALE GENOMIC DNA]</scope>
    <source>
        <strain evidence="5">AATW-2023a</strain>
        <tissue evidence="5">Whole specimen</tissue>
    </source>
</reference>
<dbReference type="EMBL" id="JAZGQO010000002">
    <property type="protein sequence ID" value="KAK6192602.1"/>
    <property type="molecule type" value="Genomic_DNA"/>
</dbReference>
<dbReference type="SUPFAM" id="SSF57184">
    <property type="entry name" value="Growth factor receptor domain"/>
    <property type="match status" value="1"/>
</dbReference>
<dbReference type="Gene3D" id="4.10.40.20">
    <property type="match status" value="1"/>
</dbReference>
<protein>
    <recommendedName>
        <fullName evidence="4">IGFBP N-terminal domain-containing protein</fullName>
    </recommendedName>
</protein>
<sequence length="125" mass="13676">MKLLIVACALVVVTCVGRSEGFTCSPCTETEQSRCPTVPAKDDCEEVLDYCGCCTKCAIKENHSCGDYSQRCETGLTCVKPSGPQRPPTGPNPDGFTTPPPPPTESYNDWWQRTRYMNIGTCTRS</sequence>
<evidence type="ECO:0000256" key="3">
    <source>
        <dbReference type="SAM" id="SignalP"/>
    </source>
</evidence>
<dbReference type="InterPro" id="IPR009030">
    <property type="entry name" value="Growth_fac_rcpt_cys_sf"/>
</dbReference>
<dbReference type="PANTHER" id="PTHR11551:SF13">
    <property type="entry name" value="INSULIN-LIKE GROWTH FACTOR-BINDING PROTEIN 2"/>
    <property type="match status" value="1"/>
</dbReference>
<evidence type="ECO:0000313" key="6">
    <source>
        <dbReference type="Proteomes" id="UP001347796"/>
    </source>
</evidence>
<dbReference type="AlphaFoldDB" id="A0AAN8Q9C1"/>
<proteinExistence type="predicted"/>
<evidence type="ECO:0000256" key="2">
    <source>
        <dbReference type="SAM" id="MobiDB-lite"/>
    </source>
</evidence>
<comment type="caution">
    <text evidence="5">The sequence shown here is derived from an EMBL/GenBank/DDBJ whole genome shotgun (WGS) entry which is preliminary data.</text>
</comment>
<keyword evidence="3" id="KW-0732">Signal</keyword>
<feature type="chain" id="PRO_5042893078" description="IGFBP N-terminal domain-containing protein" evidence="3">
    <location>
        <begin position="22"/>
        <end position="125"/>
    </location>
</feature>
<evidence type="ECO:0000313" key="5">
    <source>
        <dbReference type="EMBL" id="KAK6192602.1"/>
    </source>
</evidence>
<keyword evidence="1" id="KW-1015">Disulfide bond</keyword>
<feature type="signal peptide" evidence="3">
    <location>
        <begin position="1"/>
        <end position="21"/>
    </location>
</feature>
<feature type="domain" description="IGFBP N-terminal" evidence="4">
    <location>
        <begin position="20"/>
        <end position="93"/>
    </location>
</feature>
<accession>A0AAN8Q9C1</accession>
<keyword evidence="6" id="KW-1185">Reference proteome</keyword>
<dbReference type="PROSITE" id="PS51323">
    <property type="entry name" value="IGFBP_N_2"/>
    <property type="match status" value="1"/>
</dbReference>
<dbReference type="Proteomes" id="UP001347796">
    <property type="component" value="Unassembled WGS sequence"/>
</dbReference>
<name>A0AAN8Q9C1_PATCE</name>
<dbReference type="GO" id="GO:0005576">
    <property type="term" value="C:extracellular region"/>
    <property type="evidence" value="ECO:0007669"/>
    <property type="project" value="InterPro"/>
</dbReference>
<organism evidence="5 6">
    <name type="scientific">Patella caerulea</name>
    <name type="common">Rayed Mediterranean limpet</name>
    <dbReference type="NCBI Taxonomy" id="87958"/>
    <lineage>
        <taxon>Eukaryota</taxon>
        <taxon>Metazoa</taxon>
        <taxon>Spiralia</taxon>
        <taxon>Lophotrochozoa</taxon>
        <taxon>Mollusca</taxon>
        <taxon>Gastropoda</taxon>
        <taxon>Patellogastropoda</taxon>
        <taxon>Patelloidea</taxon>
        <taxon>Patellidae</taxon>
        <taxon>Patella</taxon>
    </lineage>
</organism>
<evidence type="ECO:0000256" key="1">
    <source>
        <dbReference type="ARBA" id="ARBA00023157"/>
    </source>
</evidence>
<dbReference type="PANTHER" id="PTHR11551">
    <property type="entry name" value="INSULIN-LIKE GROWTH FACTOR BINDING PROTEIN"/>
    <property type="match status" value="1"/>
</dbReference>
<dbReference type="Pfam" id="PF00219">
    <property type="entry name" value="IGFBP"/>
    <property type="match status" value="1"/>
</dbReference>
<dbReference type="SMART" id="SM00121">
    <property type="entry name" value="IB"/>
    <property type="match status" value="1"/>
</dbReference>
<evidence type="ECO:0000259" key="4">
    <source>
        <dbReference type="PROSITE" id="PS51323"/>
    </source>
</evidence>
<gene>
    <name evidence="5" type="ORF">SNE40_004046</name>
</gene>
<feature type="region of interest" description="Disordered" evidence="2">
    <location>
        <begin position="82"/>
        <end position="110"/>
    </location>
</feature>
<dbReference type="InterPro" id="IPR000867">
    <property type="entry name" value="IGFBP-like"/>
</dbReference>